<accession>A0A2A6C6F2</accession>
<reference evidence="1" key="2">
    <citation type="submission" date="2022-06" db="UniProtKB">
        <authorList>
            <consortium name="EnsemblMetazoa"/>
        </authorList>
    </citation>
    <scope>IDENTIFICATION</scope>
    <source>
        <strain evidence="1">PS312</strain>
    </source>
</reference>
<evidence type="ECO:0000313" key="2">
    <source>
        <dbReference type="Proteomes" id="UP000005239"/>
    </source>
</evidence>
<gene>
    <name evidence="1" type="primary">WBGene00282085</name>
</gene>
<evidence type="ECO:0000313" key="1">
    <source>
        <dbReference type="EnsemblMetazoa" id="PPA43716.1"/>
    </source>
</evidence>
<dbReference type="AlphaFoldDB" id="A0A2A6C6F2"/>
<proteinExistence type="predicted"/>
<dbReference type="Proteomes" id="UP000005239">
    <property type="component" value="Unassembled WGS sequence"/>
</dbReference>
<organism evidence="1 2">
    <name type="scientific">Pristionchus pacificus</name>
    <name type="common">Parasitic nematode worm</name>
    <dbReference type="NCBI Taxonomy" id="54126"/>
    <lineage>
        <taxon>Eukaryota</taxon>
        <taxon>Metazoa</taxon>
        <taxon>Ecdysozoa</taxon>
        <taxon>Nematoda</taxon>
        <taxon>Chromadorea</taxon>
        <taxon>Rhabditida</taxon>
        <taxon>Rhabditina</taxon>
        <taxon>Diplogasteromorpha</taxon>
        <taxon>Diplogasteroidea</taxon>
        <taxon>Neodiplogasteridae</taxon>
        <taxon>Pristionchus</taxon>
    </lineage>
</organism>
<sequence length="65" mass="6995">MARTRNTSRYGAGLFQPPLQAFDSIVGHSSIIVHRDKVMKYAHGSVLHALLSTVGKLKGSSNAES</sequence>
<reference evidence="2" key="1">
    <citation type="journal article" date="2008" name="Nat. Genet.">
        <title>The Pristionchus pacificus genome provides a unique perspective on nematode lifestyle and parasitism.</title>
        <authorList>
            <person name="Dieterich C."/>
            <person name="Clifton S.W."/>
            <person name="Schuster L.N."/>
            <person name="Chinwalla A."/>
            <person name="Delehaunty K."/>
            <person name="Dinkelacker I."/>
            <person name="Fulton L."/>
            <person name="Fulton R."/>
            <person name="Godfrey J."/>
            <person name="Minx P."/>
            <person name="Mitreva M."/>
            <person name="Roeseler W."/>
            <person name="Tian H."/>
            <person name="Witte H."/>
            <person name="Yang S.P."/>
            <person name="Wilson R.K."/>
            <person name="Sommer R.J."/>
        </authorList>
    </citation>
    <scope>NUCLEOTIDE SEQUENCE [LARGE SCALE GENOMIC DNA]</scope>
    <source>
        <strain evidence="2">PS312</strain>
    </source>
</reference>
<accession>A0A8R1V0K4</accession>
<name>A0A2A6C6F2_PRIPA</name>
<protein>
    <submittedName>
        <fullName evidence="1">Uncharacterized protein</fullName>
    </submittedName>
</protein>
<keyword evidence="2" id="KW-1185">Reference proteome</keyword>
<dbReference type="EnsemblMetazoa" id="PPA43716.1">
    <property type="protein sequence ID" value="PPA43716.1"/>
    <property type="gene ID" value="WBGene00282085"/>
</dbReference>